<evidence type="ECO:0000256" key="10">
    <source>
        <dbReference type="ARBA" id="ARBA00023163"/>
    </source>
</evidence>
<evidence type="ECO:0000256" key="1">
    <source>
        <dbReference type="ARBA" id="ARBA00004496"/>
    </source>
</evidence>
<evidence type="ECO:0000256" key="5">
    <source>
        <dbReference type="ARBA" id="ARBA00022491"/>
    </source>
</evidence>
<dbReference type="STRING" id="1915309.AXG55_05160"/>
<organism evidence="11 12">
    <name type="scientific">Silvanigrella aquatica</name>
    <dbReference type="NCBI Taxonomy" id="1915309"/>
    <lineage>
        <taxon>Bacteria</taxon>
        <taxon>Pseudomonadati</taxon>
        <taxon>Bdellovibrionota</taxon>
        <taxon>Oligoflexia</taxon>
        <taxon>Silvanigrellales</taxon>
        <taxon>Silvanigrellaceae</taxon>
        <taxon>Silvanigrella</taxon>
    </lineage>
</organism>
<keyword evidence="12" id="KW-1185">Reference proteome</keyword>
<dbReference type="InterPro" id="IPR002481">
    <property type="entry name" value="FUR"/>
</dbReference>
<dbReference type="Proteomes" id="UP000184731">
    <property type="component" value="Chromosome"/>
</dbReference>
<keyword evidence="6" id="KW-0479">Metal-binding</keyword>
<proteinExistence type="inferred from homology"/>
<dbReference type="FunFam" id="1.10.10.10:FF:000007">
    <property type="entry name" value="Ferric uptake regulation protein"/>
    <property type="match status" value="1"/>
</dbReference>
<dbReference type="GO" id="GO:0005737">
    <property type="term" value="C:cytoplasm"/>
    <property type="evidence" value="ECO:0007669"/>
    <property type="project" value="UniProtKB-SubCell"/>
</dbReference>
<evidence type="ECO:0000256" key="4">
    <source>
        <dbReference type="ARBA" id="ARBA00022490"/>
    </source>
</evidence>
<protein>
    <recommendedName>
        <fullName evidence="3">Ferric uptake regulation protein</fullName>
    </recommendedName>
</protein>
<evidence type="ECO:0000313" key="12">
    <source>
        <dbReference type="Proteomes" id="UP000184731"/>
    </source>
</evidence>
<dbReference type="Pfam" id="PF01475">
    <property type="entry name" value="FUR"/>
    <property type="match status" value="1"/>
</dbReference>
<dbReference type="GO" id="GO:1900376">
    <property type="term" value="P:regulation of secondary metabolite biosynthetic process"/>
    <property type="evidence" value="ECO:0007669"/>
    <property type="project" value="TreeGrafter"/>
</dbReference>
<keyword evidence="4" id="KW-0963">Cytoplasm</keyword>
<evidence type="ECO:0000256" key="9">
    <source>
        <dbReference type="ARBA" id="ARBA00023125"/>
    </source>
</evidence>
<dbReference type="RefSeq" id="WP_148697056.1">
    <property type="nucleotide sequence ID" value="NZ_CP017834.1"/>
</dbReference>
<dbReference type="Gene3D" id="1.10.10.10">
    <property type="entry name" value="Winged helix-like DNA-binding domain superfamily/Winged helix DNA-binding domain"/>
    <property type="match status" value="1"/>
</dbReference>
<evidence type="ECO:0000256" key="3">
    <source>
        <dbReference type="ARBA" id="ARBA00020910"/>
    </source>
</evidence>
<keyword evidence="10" id="KW-0804">Transcription</keyword>
<gene>
    <name evidence="11" type="ORF">AXG55_05160</name>
</gene>
<keyword evidence="8" id="KW-0805">Transcription regulation</keyword>
<dbReference type="SUPFAM" id="SSF46785">
    <property type="entry name" value="Winged helix' DNA-binding domain"/>
    <property type="match status" value="1"/>
</dbReference>
<keyword evidence="9" id="KW-0238">DNA-binding</keyword>
<accession>A0A1L4CZE2</accession>
<dbReference type="InterPro" id="IPR036388">
    <property type="entry name" value="WH-like_DNA-bd_sf"/>
</dbReference>
<dbReference type="PANTHER" id="PTHR33202">
    <property type="entry name" value="ZINC UPTAKE REGULATION PROTEIN"/>
    <property type="match status" value="1"/>
</dbReference>
<comment type="similarity">
    <text evidence="2">Belongs to the Fur family.</text>
</comment>
<sequence>MISATKNEKNHCLTVSEIEERLKKSGVGATAQRIAICKYVLCEADHPTAEDIKNWTDANFPKLSRATVYNTLEVLVEAGMLKELKLPHTGKVVYDTNVTEHFHFLDDETGKLFDISENECKVILNLPKDIQINEVDVFLRGKISSK</sequence>
<dbReference type="GO" id="GO:0000976">
    <property type="term" value="F:transcription cis-regulatory region binding"/>
    <property type="evidence" value="ECO:0007669"/>
    <property type="project" value="TreeGrafter"/>
</dbReference>
<evidence type="ECO:0000256" key="8">
    <source>
        <dbReference type="ARBA" id="ARBA00023015"/>
    </source>
</evidence>
<dbReference type="GO" id="GO:0045892">
    <property type="term" value="P:negative regulation of DNA-templated transcription"/>
    <property type="evidence" value="ECO:0007669"/>
    <property type="project" value="TreeGrafter"/>
</dbReference>
<evidence type="ECO:0000313" key="11">
    <source>
        <dbReference type="EMBL" id="APJ03324.1"/>
    </source>
</evidence>
<comment type="subcellular location">
    <subcellularLocation>
        <location evidence="1">Cytoplasm</location>
    </subcellularLocation>
</comment>
<dbReference type="InterPro" id="IPR036390">
    <property type="entry name" value="WH_DNA-bd_sf"/>
</dbReference>
<dbReference type="CDD" id="cd07153">
    <property type="entry name" value="Fur_like"/>
    <property type="match status" value="1"/>
</dbReference>
<keyword evidence="5" id="KW-0678">Repressor</keyword>
<evidence type="ECO:0000256" key="2">
    <source>
        <dbReference type="ARBA" id="ARBA00007957"/>
    </source>
</evidence>
<dbReference type="OrthoDB" id="8659436at2"/>
<dbReference type="AlphaFoldDB" id="A0A1L4CZE2"/>
<name>A0A1L4CZE2_9BACT</name>
<dbReference type="GO" id="GO:0003700">
    <property type="term" value="F:DNA-binding transcription factor activity"/>
    <property type="evidence" value="ECO:0007669"/>
    <property type="project" value="InterPro"/>
</dbReference>
<evidence type="ECO:0000256" key="6">
    <source>
        <dbReference type="ARBA" id="ARBA00022723"/>
    </source>
</evidence>
<reference evidence="11 12" key="1">
    <citation type="submission" date="2016-10" db="EMBL/GenBank/DDBJ databases">
        <title>Silvanigrella aquatica sp. nov., isolated from a freshwater lake located in the Black Forest, Germany, description of Silvanigrellaceae fam. nov., Silvanigrellales ord. nov., reclassification of the order Bdellovibrionales in the class Oligoflexia, reclassification of the families Bacteriovoracaceae and Halobacteriovoraceae in the new order Bacteriovoracales ord. nov., and reclassification of the family Pseudobacteriovoracaceae in the order Oligoflexiales.</title>
        <authorList>
            <person name="Hahn M.W."/>
            <person name="Schmidt J."/>
            <person name="Koll U."/>
            <person name="Rohde M."/>
            <person name="Verbag S."/>
            <person name="Pitt A."/>
            <person name="Nakai R."/>
            <person name="Naganuma T."/>
            <person name="Lang E."/>
        </authorList>
    </citation>
    <scope>NUCLEOTIDE SEQUENCE [LARGE SCALE GENOMIC DNA]</scope>
    <source>
        <strain evidence="11 12">MWH-Nonnen-W8red</strain>
    </source>
</reference>
<keyword evidence="7" id="KW-0862">Zinc</keyword>
<dbReference type="GO" id="GO:0008270">
    <property type="term" value="F:zinc ion binding"/>
    <property type="evidence" value="ECO:0007669"/>
    <property type="project" value="TreeGrafter"/>
</dbReference>
<dbReference type="PANTHER" id="PTHR33202:SF7">
    <property type="entry name" value="FERRIC UPTAKE REGULATION PROTEIN"/>
    <property type="match status" value="1"/>
</dbReference>
<dbReference type="KEGG" id="saqi:AXG55_05160"/>
<dbReference type="EMBL" id="CP017834">
    <property type="protein sequence ID" value="APJ03324.1"/>
    <property type="molecule type" value="Genomic_DNA"/>
</dbReference>
<evidence type="ECO:0000256" key="7">
    <source>
        <dbReference type="ARBA" id="ARBA00022833"/>
    </source>
</evidence>